<reference evidence="10 11" key="1">
    <citation type="submission" date="2015-01" db="EMBL/GenBank/DDBJ databases">
        <title>Genome of allotetraploid Gossypium barbadense reveals genomic plasticity and fiber elongation in cotton evolution.</title>
        <authorList>
            <person name="Chen X."/>
            <person name="Liu X."/>
            <person name="Zhao B."/>
            <person name="Zheng H."/>
            <person name="Hu Y."/>
            <person name="Lu G."/>
            <person name="Yang C."/>
            <person name="Chen J."/>
            <person name="Shan C."/>
            <person name="Zhang L."/>
            <person name="Zhou Y."/>
            <person name="Wang L."/>
            <person name="Guo W."/>
            <person name="Bai Y."/>
            <person name="Ruan J."/>
            <person name="Shangguan X."/>
            <person name="Mao Y."/>
            <person name="Jiang J."/>
            <person name="Zhu Y."/>
            <person name="Lei J."/>
            <person name="Kang H."/>
            <person name="Chen S."/>
            <person name="He X."/>
            <person name="Wang R."/>
            <person name="Wang Y."/>
            <person name="Chen J."/>
            <person name="Wang L."/>
            <person name="Yu S."/>
            <person name="Wang B."/>
            <person name="Wei J."/>
            <person name="Song S."/>
            <person name="Lu X."/>
            <person name="Gao Z."/>
            <person name="Gu W."/>
            <person name="Deng X."/>
            <person name="Ma D."/>
            <person name="Wang S."/>
            <person name="Liang W."/>
            <person name="Fang L."/>
            <person name="Cai C."/>
            <person name="Zhu X."/>
            <person name="Zhou B."/>
            <person name="Zhang Y."/>
            <person name="Chen Z."/>
            <person name="Xu S."/>
            <person name="Zhu R."/>
            <person name="Wang S."/>
            <person name="Zhang T."/>
            <person name="Zhao G."/>
        </authorList>
    </citation>
    <scope>NUCLEOTIDE SEQUENCE [LARGE SCALE GENOMIC DNA]</scope>
    <source>
        <strain evidence="11">cv. Xinhai21</strain>
        <tissue evidence="10">Leaf</tissue>
    </source>
</reference>
<dbReference type="Pfam" id="PF00319">
    <property type="entry name" value="SRF-TF"/>
    <property type="match status" value="1"/>
</dbReference>
<accession>A0A2P5XAA4</accession>
<dbReference type="AlphaFoldDB" id="A0A2P5XAA4"/>
<dbReference type="InterPro" id="IPR050142">
    <property type="entry name" value="MADS-box/MEF2_TF"/>
</dbReference>
<dbReference type="InterPro" id="IPR036879">
    <property type="entry name" value="TF_MADSbox_sf"/>
</dbReference>
<keyword evidence="3" id="KW-0805">Transcription regulation</keyword>
<dbReference type="EMBL" id="KZ665331">
    <property type="protein sequence ID" value="PPS00266.1"/>
    <property type="molecule type" value="Genomic_DNA"/>
</dbReference>
<evidence type="ECO:0000256" key="4">
    <source>
        <dbReference type="ARBA" id="ARBA00023089"/>
    </source>
</evidence>
<dbReference type="PROSITE" id="PS00350">
    <property type="entry name" value="MADS_BOX_1"/>
    <property type="match status" value="1"/>
</dbReference>
<evidence type="ECO:0000256" key="5">
    <source>
        <dbReference type="ARBA" id="ARBA00023125"/>
    </source>
</evidence>
<dbReference type="GO" id="GO:0000977">
    <property type="term" value="F:RNA polymerase II transcription regulatory region sequence-specific DNA binding"/>
    <property type="evidence" value="ECO:0007669"/>
    <property type="project" value="InterPro"/>
</dbReference>
<keyword evidence="7" id="KW-0539">Nucleus</keyword>
<evidence type="ECO:0000313" key="10">
    <source>
        <dbReference type="EMBL" id="PPS00266.1"/>
    </source>
</evidence>
<dbReference type="Pfam" id="PF01486">
    <property type="entry name" value="K-box"/>
    <property type="match status" value="1"/>
</dbReference>
<dbReference type="CDD" id="cd00265">
    <property type="entry name" value="MADS_MEF2_like"/>
    <property type="match status" value="1"/>
</dbReference>
<keyword evidence="6" id="KW-0804">Transcription</keyword>
<sequence length="207" mass="23298">MAREKIKIKKIDNLTARQVTFSKRRRGLFKKAEELSVLCDAEVALIIFSATGKLFEFASSSMKDILGRYNLHSNNINKLDQPCLDLQLENNNNIRLNKEIVDKTRQLQMRGEDLQGLNIEELQQLEGMLESGLKCVLETKGARLLEENKQLKEKVATLYKRKRDSDVVGEEGVSSESVTNVCSCSSSCPPLEDDSSDTSLRLGLPFT</sequence>
<dbReference type="GO" id="GO:0009908">
    <property type="term" value="P:flower development"/>
    <property type="evidence" value="ECO:0007669"/>
    <property type="project" value="UniProtKB-KW"/>
</dbReference>
<evidence type="ECO:0000256" key="8">
    <source>
        <dbReference type="SAM" id="MobiDB-lite"/>
    </source>
</evidence>
<evidence type="ECO:0000256" key="2">
    <source>
        <dbReference type="ARBA" id="ARBA00022782"/>
    </source>
</evidence>
<dbReference type="GO" id="GO:0046983">
    <property type="term" value="F:protein dimerization activity"/>
    <property type="evidence" value="ECO:0007669"/>
    <property type="project" value="InterPro"/>
</dbReference>
<evidence type="ECO:0000256" key="3">
    <source>
        <dbReference type="ARBA" id="ARBA00023015"/>
    </source>
</evidence>
<organism evidence="10 11">
    <name type="scientific">Gossypium barbadense</name>
    <name type="common">Sea Island cotton</name>
    <name type="synonym">Hibiscus barbadensis</name>
    <dbReference type="NCBI Taxonomy" id="3634"/>
    <lineage>
        <taxon>Eukaryota</taxon>
        <taxon>Viridiplantae</taxon>
        <taxon>Streptophyta</taxon>
        <taxon>Embryophyta</taxon>
        <taxon>Tracheophyta</taxon>
        <taxon>Spermatophyta</taxon>
        <taxon>Magnoliopsida</taxon>
        <taxon>eudicotyledons</taxon>
        <taxon>Gunneridae</taxon>
        <taxon>Pentapetalae</taxon>
        <taxon>rosids</taxon>
        <taxon>malvids</taxon>
        <taxon>Malvales</taxon>
        <taxon>Malvaceae</taxon>
        <taxon>Malvoideae</taxon>
        <taxon>Gossypium</taxon>
    </lineage>
</organism>
<feature type="region of interest" description="Disordered" evidence="8">
    <location>
        <begin position="187"/>
        <end position="207"/>
    </location>
</feature>
<name>A0A2P5XAA4_GOSBA</name>
<gene>
    <name evidence="10" type="ORF">GOBAR_AA20397</name>
</gene>
<evidence type="ECO:0000256" key="6">
    <source>
        <dbReference type="ARBA" id="ARBA00023163"/>
    </source>
</evidence>
<proteinExistence type="predicted"/>
<keyword evidence="2" id="KW-0221">Differentiation</keyword>
<dbReference type="SMART" id="SM00432">
    <property type="entry name" value="MADS"/>
    <property type="match status" value="1"/>
</dbReference>
<dbReference type="PRINTS" id="PR00404">
    <property type="entry name" value="MADSDOMAIN"/>
</dbReference>
<dbReference type="PANTHER" id="PTHR48019">
    <property type="entry name" value="SERUM RESPONSE FACTOR HOMOLOG"/>
    <property type="match status" value="1"/>
</dbReference>
<dbReference type="PROSITE" id="PS50066">
    <property type="entry name" value="MADS_BOX_2"/>
    <property type="match status" value="1"/>
</dbReference>
<protein>
    <recommendedName>
        <fullName evidence="9">MADS-box domain-containing protein</fullName>
    </recommendedName>
</protein>
<evidence type="ECO:0000256" key="7">
    <source>
        <dbReference type="ARBA" id="ARBA00023242"/>
    </source>
</evidence>
<dbReference type="SUPFAM" id="SSF55455">
    <property type="entry name" value="SRF-like"/>
    <property type="match status" value="1"/>
</dbReference>
<dbReference type="InterPro" id="IPR002487">
    <property type="entry name" value="TF_Kbox"/>
</dbReference>
<feature type="domain" description="MADS-box" evidence="9">
    <location>
        <begin position="1"/>
        <end position="61"/>
    </location>
</feature>
<dbReference type="OrthoDB" id="1898716at2759"/>
<dbReference type="Gene3D" id="3.40.1810.10">
    <property type="entry name" value="Transcription factor, MADS-box"/>
    <property type="match status" value="1"/>
</dbReference>
<evidence type="ECO:0000259" key="9">
    <source>
        <dbReference type="PROSITE" id="PS50066"/>
    </source>
</evidence>
<dbReference type="GO" id="GO:0030154">
    <property type="term" value="P:cell differentiation"/>
    <property type="evidence" value="ECO:0007669"/>
    <property type="project" value="UniProtKB-KW"/>
</dbReference>
<dbReference type="GO" id="GO:0005634">
    <property type="term" value="C:nucleus"/>
    <property type="evidence" value="ECO:0007669"/>
    <property type="project" value="UniProtKB-SubCell"/>
</dbReference>
<evidence type="ECO:0000256" key="1">
    <source>
        <dbReference type="ARBA" id="ARBA00004123"/>
    </source>
</evidence>
<evidence type="ECO:0000313" key="11">
    <source>
        <dbReference type="Proteomes" id="UP000239757"/>
    </source>
</evidence>
<keyword evidence="5" id="KW-0238">DNA-binding</keyword>
<dbReference type="FunFam" id="3.40.1810.10:FF:000007">
    <property type="entry name" value="Transcription factor, MADS-box"/>
    <property type="match status" value="1"/>
</dbReference>
<dbReference type="Proteomes" id="UP000239757">
    <property type="component" value="Unassembled WGS sequence"/>
</dbReference>
<dbReference type="GO" id="GO:0003700">
    <property type="term" value="F:DNA-binding transcription factor activity"/>
    <property type="evidence" value="ECO:0007669"/>
    <property type="project" value="InterPro"/>
</dbReference>
<dbReference type="InterPro" id="IPR033896">
    <property type="entry name" value="MEF2-like_N"/>
</dbReference>
<dbReference type="GO" id="GO:0045944">
    <property type="term" value="P:positive regulation of transcription by RNA polymerase II"/>
    <property type="evidence" value="ECO:0007669"/>
    <property type="project" value="InterPro"/>
</dbReference>
<keyword evidence="4" id="KW-0287">Flowering</keyword>
<comment type="subcellular location">
    <subcellularLocation>
        <location evidence="1">Nucleus</location>
    </subcellularLocation>
</comment>
<dbReference type="InterPro" id="IPR002100">
    <property type="entry name" value="TF_MADSbox"/>
</dbReference>